<sequence length="91" mass="10169">MVSYFDRSTSPIKATQGIETLACDKPPVESKARRDACKIVEGMWKAGEVGDDVLLMAARIFQDSTKAEMLLNLEDPMIQNAYLDDEIKCLQ</sequence>
<reference evidence="2" key="1">
    <citation type="journal article" date="2013" name="Science">
        <title>The Amborella genome and the evolution of flowering plants.</title>
        <authorList>
            <consortium name="Amborella Genome Project"/>
        </authorList>
    </citation>
    <scope>NUCLEOTIDE SEQUENCE [LARGE SCALE GENOMIC DNA]</scope>
</reference>
<accession>W1PDF5</accession>
<name>W1PDF5_AMBTC</name>
<dbReference type="Proteomes" id="UP000017836">
    <property type="component" value="Unassembled WGS sequence"/>
</dbReference>
<keyword evidence="2" id="KW-1185">Reference proteome</keyword>
<gene>
    <name evidence="1" type="ORF">AMTR_s00012p00250790</name>
</gene>
<proteinExistence type="predicted"/>
<organism evidence="1 2">
    <name type="scientific">Amborella trichopoda</name>
    <dbReference type="NCBI Taxonomy" id="13333"/>
    <lineage>
        <taxon>Eukaryota</taxon>
        <taxon>Viridiplantae</taxon>
        <taxon>Streptophyta</taxon>
        <taxon>Embryophyta</taxon>
        <taxon>Tracheophyta</taxon>
        <taxon>Spermatophyta</taxon>
        <taxon>Magnoliopsida</taxon>
        <taxon>Amborellales</taxon>
        <taxon>Amborellaceae</taxon>
        <taxon>Amborella</taxon>
    </lineage>
</organism>
<dbReference type="Gramene" id="ERN07962">
    <property type="protein sequence ID" value="ERN07962"/>
    <property type="gene ID" value="AMTR_s00012p00250790"/>
</dbReference>
<dbReference type="EMBL" id="KI393609">
    <property type="protein sequence ID" value="ERN07962.1"/>
    <property type="molecule type" value="Genomic_DNA"/>
</dbReference>
<dbReference type="HOGENOM" id="CLU_179560_0_0_1"/>
<protein>
    <submittedName>
        <fullName evidence="1">Uncharacterized protein</fullName>
    </submittedName>
</protein>
<evidence type="ECO:0000313" key="1">
    <source>
        <dbReference type="EMBL" id="ERN07962.1"/>
    </source>
</evidence>
<evidence type="ECO:0000313" key="2">
    <source>
        <dbReference type="Proteomes" id="UP000017836"/>
    </source>
</evidence>
<dbReference type="AlphaFoldDB" id="W1PDF5"/>